<evidence type="ECO:0000256" key="1">
    <source>
        <dbReference type="SAM" id="Phobius"/>
    </source>
</evidence>
<keyword evidence="1" id="KW-1133">Transmembrane helix</keyword>
<dbReference type="EMBL" id="VCGU01000005">
    <property type="protein sequence ID" value="TRY75346.1"/>
    <property type="molecule type" value="Genomic_DNA"/>
</dbReference>
<keyword evidence="3" id="KW-1185">Reference proteome</keyword>
<organism evidence="2 3">
    <name type="scientific">Tigriopus californicus</name>
    <name type="common">Marine copepod</name>
    <dbReference type="NCBI Taxonomy" id="6832"/>
    <lineage>
        <taxon>Eukaryota</taxon>
        <taxon>Metazoa</taxon>
        <taxon>Ecdysozoa</taxon>
        <taxon>Arthropoda</taxon>
        <taxon>Crustacea</taxon>
        <taxon>Multicrustacea</taxon>
        <taxon>Hexanauplia</taxon>
        <taxon>Copepoda</taxon>
        <taxon>Harpacticoida</taxon>
        <taxon>Harpacticidae</taxon>
        <taxon>Tigriopus</taxon>
    </lineage>
</organism>
<protein>
    <submittedName>
        <fullName evidence="2">Uncharacterized protein</fullName>
    </submittedName>
</protein>
<sequence length="186" mass="20672">MEEEEEEDKDSGLRSMSSLCCSTAVPLAFVLFVALAVPDSLGVQGQSSNCPTIPEVSDECLCQESANCPMIPEVCFKSESQNTNCPEIRADCLEEDPRIRVVDQNLHNKTFNANVKTCLLTKKYERLSDICDDLGKAIKVAMPFIINRVSLGDNECILNAGEKVLCLAKIHDKDLYCGLVREFKFR</sequence>
<dbReference type="Proteomes" id="UP000318571">
    <property type="component" value="Chromosome 2"/>
</dbReference>
<keyword evidence="1" id="KW-0472">Membrane</keyword>
<name>A0A553PCC8_TIGCA</name>
<accession>A0A553PCC8</accession>
<comment type="caution">
    <text evidence="2">The sequence shown here is derived from an EMBL/GenBank/DDBJ whole genome shotgun (WGS) entry which is preliminary data.</text>
</comment>
<gene>
    <name evidence="2" type="ORF">TCAL_04581</name>
</gene>
<reference evidence="2 3" key="1">
    <citation type="journal article" date="2018" name="Nat. Ecol. Evol.">
        <title>Genomic signatures of mitonuclear coevolution across populations of Tigriopus californicus.</title>
        <authorList>
            <person name="Barreto F.S."/>
            <person name="Watson E.T."/>
            <person name="Lima T.G."/>
            <person name="Willett C.S."/>
            <person name="Edmands S."/>
            <person name="Li W."/>
            <person name="Burton R.S."/>
        </authorList>
    </citation>
    <scope>NUCLEOTIDE SEQUENCE [LARGE SCALE GENOMIC DNA]</scope>
    <source>
        <strain evidence="2 3">San Diego</strain>
    </source>
</reference>
<evidence type="ECO:0000313" key="3">
    <source>
        <dbReference type="Proteomes" id="UP000318571"/>
    </source>
</evidence>
<feature type="transmembrane region" description="Helical" evidence="1">
    <location>
        <begin position="16"/>
        <end position="37"/>
    </location>
</feature>
<keyword evidence="1" id="KW-0812">Transmembrane</keyword>
<proteinExistence type="predicted"/>
<evidence type="ECO:0000313" key="2">
    <source>
        <dbReference type="EMBL" id="TRY75346.1"/>
    </source>
</evidence>
<dbReference type="AlphaFoldDB" id="A0A553PCC8"/>